<keyword evidence="2 4" id="KW-1015">Disulfide bond</keyword>
<dbReference type="PROSITE" id="PS00194">
    <property type="entry name" value="THIOREDOXIN_1"/>
    <property type="match status" value="1"/>
</dbReference>
<dbReference type="InterPro" id="IPR017937">
    <property type="entry name" value="Thioredoxin_CS"/>
</dbReference>
<dbReference type="PROSITE" id="PS51352">
    <property type="entry name" value="THIOREDOXIN_2"/>
    <property type="match status" value="1"/>
</dbReference>
<dbReference type="PRINTS" id="PR00421">
    <property type="entry name" value="THIOREDOXIN"/>
</dbReference>
<gene>
    <name evidence="6" type="ORF">N7449_011358</name>
</gene>
<dbReference type="Gene3D" id="3.40.30.10">
    <property type="entry name" value="Glutaredoxin"/>
    <property type="match status" value="1"/>
</dbReference>
<dbReference type="InterPro" id="IPR013766">
    <property type="entry name" value="Thioredoxin_domain"/>
</dbReference>
<dbReference type="EMBL" id="JAPQKQ010000008">
    <property type="protein sequence ID" value="KAJ5186594.1"/>
    <property type="molecule type" value="Genomic_DNA"/>
</dbReference>
<dbReference type="OrthoDB" id="10263751at2759"/>
<dbReference type="Proteomes" id="UP001150942">
    <property type="component" value="Unassembled WGS sequence"/>
</dbReference>
<protein>
    <recommendedName>
        <fullName evidence="3">Thioredoxin</fullName>
    </recommendedName>
</protein>
<dbReference type="InterPro" id="IPR036249">
    <property type="entry name" value="Thioredoxin-like_sf"/>
</dbReference>
<reference evidence="6" key="2">
    <citation type="journal article" date="2023" name="IMA Fungus">
        <title>Comparative genomic study of the Penicillium genus elucidates a diverse pangenome and 15 lateral gene transfer events.</title>
        <authorList>
            <person name="Petersen C."/>
            <person name="Sorensen T."/>
            <person name="Nielsen M.R."/>
            <person name="Sondergaard T.E."/>
            <person name="Sorensen J.L."/>
            <person name="Fitzpatrick D.A."/>
            <person name="Frisvad J.C."/>
            <person name="Nielsen K.L."/>
        </authorList>
    </citation>
    <scope>NUCLEOTIDE SEQUENCE</scope>
    <source>
        <strain evidence="6">IBT 20477</strain>
    </source>
</reference>
<comment type="similarity">
    <text evidence="1 3">Belongs to the thioredoxin family.</text>
</comment>
<feature type="disulfide bond" description="Redox-active" evidence="4">
    <location>
        <begin position="33"/>
        <end position="36"/>
    </location>
</feature>
<dbReference type="PIRSF" id="PIRSF000077">
    <property type="entry name" value="Thioredoxin"/>
    <property type="match status" value="1"/>
</dbReference>
<evidence type="ECO:0000256" key="4">
    <source>
        <dbReference type="PIRSR" id="PIRSR000077-4"/>
    </source>
</evidence>
<reference evidence="6" key="1">
    <citation type="submission" date="2022-11" db="EMBL/GenBank/DDBJ databases">
        <authorList>
            <person name="Petersen C."/>
        </authorList>
    </citation>
    <scope>NUCLEOTIDE SEQUENCE</scope>
    <source>
        <strain evidence="6">IBT 20477</strain>
    </source>
</reference>
<organism evidence="6 7">
    <name type="scientific">Penicillium cf. viridicatum</name>
    <dbReference type="NCBI Taxonomy" id="2972119"/>
    <lineage>
        <taxon>Eukaryota</taxon>
        <taxon>Fungi</taxon>
        <taxon>Dikarya</taxon>
        <taxon>Ascomycota</taxon>
        <taxon>Pezizomycotina</taxon>
        <taxon>Eurotiomycetes</taxon>
        <taxon>Eurotiomycetidae</taxon>
        <taxon>Eurotiales</taxon>
        <taxon>Aspergillaceae</taxon>
        <taxon>Penicillium</taxon>
    </lineage>
</organism>
<dbReference type="SUPFAM" id="SSF52833">
    <property type="entry name" value="Thioredoxin-like"/>
    <property type="match status" value="1"/>
</dbReference>
<accession>A0A9W9M2T5</accession>
<dbReference type="InterPro" id="IPR005746">
    <property type="entry name" value="Thioredoxin"/>
</dbReference>
<dbReference type="FunFam" id="3.40.30.10:FF:000245">
    <property type="entry name" value="Thioredoxin"/>
    <property type="match status" value="1"/>
</dbReference>
<evidence type="ECO:0000313" key="6">
    <source>
        <dbReference type="EMBL" id="KAJ5186594.1"/>
    </source>
</evidence>
<comment type="caution">
    <text evidence="6">The sequence shown here is derived from an EMBL/GenBank/DDBJ whole genome shotgun (WGS) entry which is preliminary data.</text>
</comment>
<dbReference type="CDD" id="cd02947">
    <property type="entry name" value="TRX_family"/>
    <property type="match status" value="1"/>
</dbReference>
<evidence type="ECO:0000256" key="2">
    <source>
        <dbReference type="ARBA" id="ARBA00023157"/>
    </source>
</evidence>
<name>A0A9W9M2T5_9EURO</name>
<evidence type="ECO:0000259" key="5">
    <source>
        <dbReference type="PROSITE" id="PS51352"/>
    </source>
</evidence>
<dbReference type="PANTHER" id="PTHR46115">
    <property type="entry name" value="THIOREDOXIN-LIKE PROTEIN 1"/>
    <property type="match status" value="1"/>
</dbReference>
<evidence type="ECO:0000256" key="3">
    <source>
        <dbReference type="PIRNR" id="PIRNR000077"/>
    </source>
</evidence>
<proteinExistence type="inferred from homology"/>
<dbReference type="AlphaFoldDB" id="A0A9W9M2T5"/>
<dbReference type="GO" id="GO:0015035">
    <property type="term" value="F:protein-disulfide reductase activity"/>
    <property type="evidence" value="ECO:0007669"/>
    <property type="project" value="InterPro"/>
</dbReference>
<keyword evidence="4" id="KW-0676">Redox-active center</keyword>
<evidence type="ECO:0000313" key="7">
    <source>
        <dbReference type="Proteomes" id="UP001150942"/>
    </source>
</evidence>
<sequence>MSHGNVIEIVSDSQFDSIIENETCVVKFYADWCPPCRAISPEFTRLSLEYSGGKFLAVNVDQMRSVSRKMNVNAMPTFIFFEKGKEVGRITGADVRSVQNHVRQLFT</sequence>
<feature type="domain" description="Thioredoxin" evidence="5">
    <location>
        <begin position="1"/>
        <end position="107"/>
    </location>
</feature>
<evidence type="ECO:0000256" key="1">
    <source>
        <dbReference type="ARBA" id="ARBA00008987"/>
    </source>
</evidence>
<dbReference type="Pfam" id="PF00085">
    <property type="entry name" value="Thioredoxin"/>
    <property type="match status" value="1"/>
</dbReference>
<keyword evidence="7" id="KW-1185">Reference proteome</keyword>